<organism evidence="6 7">
    <name type="scientific">Goodfellowiella coeruleoviolacea</name>
    <dbReference type="NCBI Taxonomy" id="334858"/>
    <lineage>
        <taxon>Bacteria</taxon>
        <taxon>Bacillati</taxon>
        <taxon>Actinomycetota</taxon>
        <taxon>Actinomycetes</taxon>
        <taxon>Pseudonocardiales</taxon>
        <taxon>Pseudonocardiaceae</taxon>
        <taxon>Goodfellowiella</taxon>
    </lineage>
</organism>
<dbReference type="Proteomes" id="UP001206128">
    <property type="component" value="Unassembled WGS sequence"/>
</dbReference>
<name>A0AAE3GA46_9PSEU</name>
<reference evidence="6" key="1">
    <citation type="submission" date="2022-06" db="EMBL/GenBank/DDBJ databases">
        <title>Genomic Encyclopedia of Archaeal and Bacterial Type Strains, Phase II (KMG-II): from individual species to whole genera.</title>
        <authorList>
            <person name="Goeker M."/>
        </authorList>
    </citation>
    <scope>NUCLEOTIDE SEQUENCE</scope>
    <source>
        <strain evidence="6">DSM 43935</strain>
    </source>
</reference>
<evidence type="ECO:0000313" key="6">
    <source>
        <dbReference type="EMBL" id="MCP2163680.1"/>
    </source>
</evidence>
<evidence type="ECO:0000256" key="2">
    <source>
        <dbReference type="ARBA" id="ARBA00022777"/>
    </source>
</evidence>
<evidence type="ECO:0000256" key="4">
    <source>
        <dbReference type="SAM" id="Phobius"/>
    </source>
</evidence>
<dbReference type="AlphaFoldDB" id="A0AAE3GA46"/>
<protein>
    <submittedName>
        <fullName evidence="6">Histidine kinase-like ATPase domain-containing protein</fullName>
    </submittedName>
</protein>
<accession>A0AAE3GA46</accession>
<evidence type="ECO:0000256" key="3">
    <source>
        <dbReference type="ARBA" id="ARBA00023012"/>
    </source>
</evidence>
<dbReference type="Pfam" id="PF02518">
    <property type="entry name" value="HATPase_c"/>
    <property type="match status" value="1"/>
</dbReference>
<dbReference type="GO" id="GO:0016301">
    <property type="term" value="F:kinase activity"/>
    <property type="evidence" value="ECO:0007669"/>
    <property type="project" value="UniProtKB-KW"/>
</dbReference>
<evidence type="ECO:0000256" key="1">
    <source>
        <dbReference type="ARBA" id="ARBA00022679"/>
    </source>
</evidence>
<keyword evidence="4" id="KW-1133">Transmembrane helix</keyword>
<keyword evidence="1" id="KW-0808">Transferase</keyword>
<gene>
    <name evidence="6" type="ORF">LX83_000520</name>
</gene>
<feature type="transmembrane region" description="Helical" evidence="4">
    <location>
        <begin position="150"/>
        <end position="168"/>
    </location>
</feature>
<dbReference type="InterPro" id="IPR036890">
    <property type="entry name" value="HATPase_C_sf"/>
</dbReference>
<proteinExistence type="predicted"/>
<dbReference type="EMBL" id="JAMTCK010000001">
    <property type="protein sequence ID" value="MCP2163680.1"/>
    <property type="molecule type" value="Genomic_DNA"/>
</dbReference>
<keyword evidence="4" id="KW-0472">Membrane</keyword>
<feature type="transmembrane region" description="Helical" evidence="4">
    <location>
        <begin position="12"/>
        <end position="34"/>
    </location>
</feature>
<dbReference type="SUPFAM" id="SSF55874">
    <property type="entry name" value="ATPase domain of HSP90 chaperone/DNA topoisomerase II/histidine kinase"/>
    <property type="match status" value="1"/>
</dbReference>
<feature type="transmembrane region" description="Helical" evidence="4">
    <location>
        <begin position="40"/>
        <end position="60"/>
    </location>
</feature>
<dbReference type="CDD" id="cd16917">
    <property type="entry name" value="HATPase_UhpB-NarQ-NarX-like"/>
    <property type="match status" value="1"/>
</dbReference>
<dbReference type="PANTHER" id="PTHR24421">
    <property type="entry name" value="NITRATE/NITRITE SENSOR PROTEIN NARX-RELATED"/>
    <property type="match status" value="1"/>
</dbReference>
<dbReference type="GO" id="GO:0000160">
    <property type="term" value="P:phosphorelay signal transduction system"/>
    <property type="evidence" value="ECO:0007669"/>
    <property type="project" value="UniProtKB-KW"/>
</dbReference>
<keyword evidence="2 6" id="KW-0418">Kinase</keyword>
<feature type="domain" description="Histidine kinase/HSP90-like ATPase" evidence="5">
    <location>
        <begin position="290"/>
        <end position="374"/>
    </location>
</feature>
<feature type="transmembrane region" description="Helical" evidence="4">
    <location>
        <begin position="120"/>
        <end position="138"/>
    </location>
</feature>
<keyword evidence="7" id="KW-1185">Reference proteome</keyword>
<dbReference type="Gene3D" id="3.30.565.10">
    <property type="entry name" value="Histidine kinase-like ATPase, C-terminal domain"/>
    <property type="match status" value="1"/>
</dbReference>
<feature type="transmembrane region" description="Helical" evidence="4">
    <location>
        <begin position="69"/>
        <end position="89"/>
    </location>
</feature>
<feature type="transmembrane region" description="Helical" evidence="4">
    <location>
        <begin position="95"/>
        <end position="113"/>
    </location>
</feature>
<keyword evidence="3" id="KW-0902">Two-component regulatory system</keyword>
<evidence type="ECO:0000313" key="7">
    <source>
        <dbReference type="Proteomes" id="UP001206128"/>
    </source>
</evidence>
<dbReference type="InterPro" id="IPR050482">
    <property type="entry name" value="Sensor_HK_TwoCompSys"/>
</dbReference>
<keyword evidence="4" id="KW-0812">Transmembrane</keyword>
<dbReference type="InterPro" id="IPR003594">
    <property type="entry name" value="HATPase_dom"/>
</dbReference>
<sequence>MGSAERELTRLVRRFSLIVRVLVAAITSLVSLAVEPARQPVPAALVVIGFNLWNLGYAVARDRARGGRWLVPVDVAVVCAVCLAQVWTASPQAPFARTTWVLASASIAVVAYPWHTRAPVAAGACSAVVAAYLVGAALTEPGDWGAAAPLGLWLGAEAVLSRAVLVLVRAGARSADELVARGERARRDAAVAAARRDDEREYLAALHDTASATLLMVGTGVVRGRAPWLAEQAARDLAVIRGQGRVPDGEVDLVELVRGVVEHVPLRVSWHADSAPRVPAVVAVALSYGTREALTNVVRHARTDHASVSVRRAGGQVLVEVADQGRGFDPERVPEHRYGVRRSLVDRLARAGGRAVVTSRPGQGTVVRMEWPDEPD</sequence>
<comment type="caution">
    <text evidence="6">The sequence shown here is derived from an EMBL/GenBank/DDBJ whole genome shotgun (WGS) entry which is preliminary data.</text>
</comment>
<evidence type="ECO:0000259" key="5">
    <source>
        <dbReference type="Pfam" id="PF02518"/>
    </source>
</evidence>